<keyword evidence="1" id="KW-1133">Transmembrane helix</keyword>
<keyword evidence="1" id="KW-0472">Membrane</keyword>
<feature type="transmembrane region" description="Helical" evidence="1">
    <location>
        <begin position="12"/>
        <end position="29"/>
    </location>
</feature>
<keyword evidence="3" id="KW-1185">Reference proteome</keyword>
<dbReference type="Proteomes" id="UP000199068">
    <property type="component" value="Unassembled WGS sequence"/>
</dbReference>
<dbReference type="EMBL" id="FNGW01000012">
    <property type="protein sequence ID" value="SDM46268.1"/>
    <property type="molecule type" value="Genomic_DNA"/>
</dbReference>
<sequence length="48" mass="5583">MIGVTIELFFQVFNTIFLIFILFLGYKLLCCSSEFLCKIVKNTKNNSK</sequence>
<gene>
    <name evidence="2" type="ORF">SAMN04515677_11287</name>
</gene>
<protein>
    <submittedName>
        <fullName evidence="2">Uncharacterized protein</fullName>
    </submittedName>
</protein>
<dbReference type="STRING" id="1121325.SAMN04515677_11287"/>
<accession>A0A1G9TF93</accession>
<reference evidence="2 3" key="1">
    <citation type="submission" date="2016-10" db="EMBL/GenBank/DDBJ databases">
        <authorList>
            <person name="de Groot N.N."/>
        </authorList>
    </citation>
    <scope>NUCLEOTIDE SEQUENCE [LARGE SCALE GENOMIC DNA]</scope>
    <source>
        <strain evidence="2 3">DSM 797</strain>
    </source>
</reference>
<dbReference type="AlphaFoldDB" id="A0A1G9TF93"/>
<evidence type="ECO:0000256" key="1">
    <source>
        <dbReference type="SAM" id="Phobius"/>
    </source>
</evidence>
<organism evidence="2 3">
    <name type="scientific">Romboutsia lituseburensis DSM 797</name>
    <dbReference type="NCBI Taxonomy" id="1121325"/>
    <lineage>
        <taxon>Bacteria</taxon>
        <taxon>Bacillati</taxon>
        <taxon>Bacillota</taxon>
        <taxon>Clostridia</taxon>
        <taxon>Peptostreptococcales</taxon>
        <taxon>Peptostreptococcaceae</taxon>
        <taxon>Romboutsia</taxon>
    </lineage>
</organism>
<evidence type="ECO:0000313" key="3">
    <source>
        <dbReference type="Proteomes" id="UP000199068"/>
    </source>
</evidence>
<proteinExistence type="predicted"/>
<evidence type="ECO:0000313" key="2">
    <source>
        <dbReference type="EMBL" id="SDM46268.1"/>
    </source>
</evidence>
<name>A0A1G9TF93_9FIRM</name>
<keyword evidence="1" id="KW-0812">Transmembrane</keyword>